<dbReference type="Gene3D" id="3.40.1350.10">
    <property type="match status" value="1"/>
</dbReference>
<dbReference type="InterPro" id="IPR011856">
    <property type="entry name" value="tRNA_endonuc-like_dom_sf"/>
</dbReference>
<organism evidence="2 3">
    <name type="scientific">Gordoniibacillus kamchatkensis</name>
    <dbReference type="NCBI Taxonomy" id="1590651"/>
    <lineage>
        <taxon>Bacteria</taxon>
        <taxon>Bacillati</taxon>
        <taxon>Bacillota</taxon>
        <taxon>Bacilli</taxon>
        <taxon>Bacillales</taxon>
        <taxon>Paenibacillaceae</taxon>
        <taxon>Gordoniibacillus</taxon>
    </lineage>
</organism>
<evidence type="ECO:0000313" key="3">
    <source>
        <dbReference type="Proteomes" id="UP000031967"/>
    </source>
</evidence>
<dbReference type="EMBL" id="JXAK01000040">
    <property type="protein sequence ID" value="KIL39300.1"/>
    <property type="molecule type" value="Genomic_DNA"/>
</dbReference>
<evidence type="ECO:0000313" key="2">
    <source>
        <dbReference type="EMBL" id="KIL39300.1"/>
    </source>
</evidence>
<gene>
    <name evidence="2" type="ORF">SD70_21130</name>
</gene>
<keyword evidence="3" id="KW-1185">Reference proteome</keyword>
<name>A0ABR5AE19_9BACL</name>
<feature type="domain" description="PD(D/E)XK endonuclease" evidence="1">
    <location>
        <begin position="7"/>
        <end position="58"/>
    </location>
</feature>
<dbReference type="Proteomes" id="UP000031967">
    <property type="component" value="Unassembled WGS sequence"/>
</dbReference>
<proteinExistence type="predicted"/>
<accession>A0ABR5AE19</accession>
<evidence type="ECO:0000259" key="1">
    <source>
        <dbReference type="Pfam" id="PF11645"/>
    </source>
</evidence>
<reference evidence="2 3" key="1">
    <citation type="submission" date="2014-12" db="EMBL/GenBank/DDBJ databases">
        <title>Draft genome sequence of Paenibacillus kamchatkensis strain B-2647.</title>
        <authorList>
            <person name="Karlyshev A.V."/>
            <person name="Kudryashova E.B."/>
        </authorList>
    </citation>
    <scope>NUCLEOTIDE SEQUENCE [LARGE SCALE GENOMIC DNA]</scope>
    <source>
        <strain evidence="2 3">VKM B-2647</strain>
    </source>
</reference>
<protein>
    <recommendedName>
        <fullName evidence="1">PD(D/E)XK endonuclease domain-containing protein</fullName>
    </recommendedName>
</protein>
<sequence length="73" mass="8228">MYVLEAYSLNPVSGEKKGYNRTEVDIIVGYNHKDDCFAEVPLDDFNGKLSGVVHAKEGIRSKYFNSWVALSEI</sequence>
<dbReference type="Pfam" id="PF11645">
    <property type="entry name" value="PDDEXK_5"/>
    <property type="match status" value="1"/>
</dbReference>
<dbReference type="InterPro" id="IPR021671">
    <property type="entry name" value="PD(D/E)XK_Endonuc"/>
</dbReference>
<comment type="caution">
    <text evidence="2">The sequence shown here is derived from an EMBL/GenBank/DDBJ whole genome shotgun (WGS) entry which is preliminary data.</text>
</comment>